<dbReference type="Proteomes" id="UP000281708">
    <property type="component" value="Unassembled WGS sequence"/>
</dbReference>
<keyword evidence="2" id="KW-1185">Reference proteome</keyword>
<dbReference type="RefSeq" id="WP_121806112.1">
    <property type="nucleotide sequence ID" value="NZ_RDBE01000007.1"/>
</dbReference>
<dbReference type="EMBL" id="RDBE01000007">
    <property type="protein sequence ID" value="RLV49008.1"/>
    <property type="molecule type" value="Genomic_DNA"/>
</dbReference>
<proteinExistence type="predicted"/>
<accession>A0A3L8P3G4</accession>
<evidence type="ECO:0008006" key="3">
    <source>
        <dbReference type="Google" id="ProtNLM"/>
    </source>
</evidence>
<name>A0A3L8P3G4_9ACTN</name>
<organism evidence="1 2">
    <name type="scientific">Nocardioides mangrovicus</name>
    <dbReference type="NCBI Taxonomy" id="2478913"/>
    <lineage>
        <taxon>Bacteria</taxon>
        <taxon>Bacillati</taxon>
        <taxon>Actinomycetota</taxon>
        <taxon>Actinomycetes</taxon>
        <taxon>Propionibacteriales</taxon>
        <taxon>Nocardioidaceae</taxon>
        <taxon>Nocardioides</taxon>
    </lineage>
</organism>
<protein>
    <recommendedName>
        <fullName evidence="3">ParB/Sulfiredoxin domain-containing protein</fullName>
    </recommendedName>
</protein>
<reference evidence="1 2" key="1">
    <citation type="submission" date="2018-10" db="EMBL/GenBank/DDBJ databases">
        <title>Marmoricola sp. 4Q3S-7 whole genome shotgun sequence.</title>
        <authorList>
            <person name="Li F."/>
        </authorList>
    </citation>
    <scope>NUCLEOTIDE SEQUENCE [LARGE SCALE GENOMIC DNA]</scope>
    <source>
        <strain evidence="1 2">4Q3S-7</strain>
    </source>
</reference>
<dbReference type="AlphaFoldDB" id="A0A3L8P3G4"/>
<evidence type="ECO:0000313" key="1">
    <source>
        <dbReference type="EMBL" id="RLV49008.1"/>
    </source>
</evidence>
<sequence length="240" mass="25955">MRKNVVDAYARDMIAGSWRLNGETIKIATDGTLLDGQHRCQAVVAAETTVPMIVVRGLPAAVMATVDAGAKRTYADALKLQGEENTSVLAAVTRRAILWDRGFRVKTGSVYPTPLEMNAFLETHPSLRTSAEVATGLSSKSLLPASIVGLCHWLFSAIDSDAASWFLARVTDGDSLTADDPIALLRDRIVRLRVGGHRLNETEAVALTIVAWNVYRTGGTRSKLQLPKGGLTAKNYPEPR</sequence>
<gene>
    <name evidence="1" type="ORF">D9V37_10515</name>
</gene>
<dbReference type="OrthoDB" id="950695at2"/>
<comment type="caution">
    <text evidence="1">The sequence shown here is derived from an EMBL/GenBank/DDBJ whole genome shotgun (WGS) entry which is preliminary data.</text>
</comment>
<evidence type="ECO:0000313" key="2">
    <source>
        <dbReference type="Proteomes" id="UP000281708"/>
    </source>
</evidence>